<dbReference type="AlphaFoldDB" id="A0AAU8JKR5"/>
<proteinExistence type="predicted"/>
<dbReference type="EMBL" id="CP159837">
    <property type="protein sequence ID" value="XCM39402.1"/>
    <property type="molecule type" value="Genomic_DNA"/>
</dbReference>
<evidence type="ECO:0008006" key="2">
    <source>
        <dbReference type="Google" id="ProtNLM"/>
    </source>
</evidence>
<organism evidence="1">
    <name type="scientific">Planktothricoides raciborskii GIHE-MW2</name>
    <dbReference type="NCBI Taxonomy" id="2792601"/>
    <lineage>
        <taxon>Bacteria</taxon>
        <taxon>Bacillati</taxon>
        <taxon>Cyanobacteriota</taxon>
        <taxon>Cyanophyceae</taxon>
        <taxon>Oscillatoriophycideae</taxon>
        <taxon>Oscillatoriales</taxon>
        <taxon>Oscillatoriaceae</taxon>
        <taxon>Planktothricoides</taxon>
    </lineage>
</organism>
<evidence type="ECO:0000313" key="1">
    <source>
        <dbReference type="EMBL" id="XCM39402.1"/>
    </source>
</evidence>
<accession>A0AAU8JKR5</accession>
<dbReference type="RefSeq" id="WP_313890664.1">
    <property type="nucleotide sequence ID" value="NZ_CP159837.1"/>
</dbReference>
<reference evidence="1" key="1">
    <citation type="submission" date="2024-07" db="EMBL/GenBank/DDBJ databases">
        <authorList>
            <person name="Kim Y.J."/>
            <person name="Jeong J.Y."/>
        </authorList>
    </citation>
    <scope>NUCLEOTIDE SEQUENCE</scope>
    <source>
        <strain evidence="1">GIHE-MW2</strain>
    </source>
</reference>
<sequence>MEFTILTMPLLQMASGDRLGLQVYRFTGSQPGKKAYIQANLHGA</sequence>
<name>A0AAU8JKR5_9CYAN</name>
<dbReference type="Gene3D" id="3.40.630.10">
    <property type="entry name" value="Zn peptidases"/>
    <property type="match status" value="1"/>
</dbReference>
<protein>
    <recommendedName>
        <fullName evidence="2">Succinylglutamate desuccinylase</fullName>
    </recommendedName>
</protein>
<gene>
    <name evidence="1" type="ORF">ABWT76_002325</name>
</gene>